<gene>
    <name evidence="1" type="ORF">C5695_10635</name>
</gene>
<sequence length="86" mass="10010">MGKRIYVIRIDIAYAGEFIVVPHINKKSALEDFYDRIKWWEDALNVPFKTLLNTNEEIEIDVRDPKTEEGASFYFNVVESAAELTI</sequence>
<dbReference type="AlphaFoldDB" id="A0AAD0MLQ4"/>
<dbReference type="Proteomes" id="UP000264960">
    <property type="component" value="Chromosome"/>
</dbReference>
<organism evidence="1 2">
    <name type="scientific">Bacillus pumilus</name>
    <name type="common">Bacillus mesentericus</name>
    <dbReference type="NCBI Taxonomy" id="1408"/>
    <lineage>
        <taxon>Bacteria</taxon>
        <taxon>Bacillati</taxon>
        <taxon>Bacillota</taxon>
        <taxon>Bacilli</taxon>
        <taxon>Bacillales</taxon>
        <taxon>Bacillaceae</taxon>
        <taxon>Bacillus</taxon>
    </lineage>
</organism>
<evidence type="ECO:0000313" key="2">
    <source>
        <dbReference type="Proteomes" id="UP000264960"/>
    </source>
</evidence>
<accession>A0AAD0MLQ4</accession>
<dbReference type="RefSeq" id="WP_117730697.1">
    <property type="nucleotide sequence ID" value="NZ_CP027116.1"/>
</dbReference>
<name>A0AAD0MLQ4_BACPU</name>
<protein>
    <submittedName>
        <fullName evidence="1">Uncharacterized protein</fullName>
    </submittedName>
</protein>
<proteinExistence type="predicted"/>
<evidence type="ECO:0000313" key="1">
    <source>
        <dbReference type="EMBL" id="AVM24268.1"/>
    </source>
</evidence>
<dbReference type="EMBL" id="CP027116">
    <property type="protein sequence ID" value="AVM24268.1"/>
    <property type="molecule type" value="Genomic_DNA"/>
</dbReference>
<reference evidence="1 2" key="1">
    <citation type="submission" date="2018-02" db="EMBL/GenBank/DDBJ databases">
        <title>The complete genome of two Bacillus pumilus strains from Cuatro Cienegas, Coahuila, Mexico.</title>
        <authorList>
            <person name="Zarza E."/>
            <person name="Alcaraz L.D."/>
            <person name="Aguilar-Salinas B."/>
            <person name="Islas A."/>
            <person name="Olmedo-Alvarez G."/>
        </authorList>
    </citation>
    <scope>NUCLEOTIDE SEQUENCE [LARGE SCALE GENOMIC DNA]</scope>
    <source>
        <strain evidence="1 2">145</strain>
    </source>
</reference>